<dbReference type="AlphaFoldDB" id="A0A915IE03"/>
<evidence type="ECO:0000313" key="3">
    <source>
        <dbReference type="WBParaSite" id="nRc.2.0.1.t11431-RA"/>
    </source>
</evidence>
<evidence type="ECO:0000313" key="2">
    <source>
        <dbReference type="Proteomes" id="UP000887565"/>
    </source>
</evidence>
<name>A0A915IE03_ROMCU</name>
<sequence>MQSMPQAPAVLPAKIKQLLPKIWASDNKSSLEEEEHEILEPASQTLEDKTSMEAKTQQEEIEEAKVQDLIDEATIKMWGIDVRLDKIPETSQEIAVQKKDPEMLAGGMSKKFIRPLAKEKVKRWVCLSKAHQHGQTAQQQAKEMAATGNWFGE</sequence>
<accession>A0A915IE03</accession>
<evidence type="ECO:0000256" key="1">
    <source>
        <dbReference type="SAM" id="MobiDB-lite"/>
    </source>
</evidence>
<dbReference type="Proteomes" id="UP000887565">
    <property type="component" value="Unplaced"/>
</dbReference>
<reference evidence="3" key="1">
    <citation type="submission" date="2022-11" db="UniProtKB">
        <authorList>
            <consortium name="WormBaseParasite"/>
        </authorList>
    </citation>
    <scope>IDENTIFICATION</scope>
</reference>
<proteinExistence type="predicted"/>
<organism evidence="2 3">
    <name type="scientific">Romanomermis culicivorax</name>
    <name type="common">Nematode worm</name>
    <dbReference type="NCBI Taxonomy" id="13658"/>
    <lineage>
        <taxon>Eukaryota</taxon>
        <taxon>Metazoa</taxon>
        <taxon>Ecdysozoa</taxon>
        <taxon>Nematoda</taxon>
        <taxon>Enoplea</taxon>
        <taxon>Dorylaimia</taxon>
        <taxon>Mermithida</taxon>
        <taxon>Mermithoidea</taxon>
        <taxon>Mermithidae</taxon>
        <taxon>Romanomermis</taxon>
    </lineage>
</organism>
<dbReference type="WBParaSite" id="nRc.2.0.1.t11431-RA">
    <property type="protein sequence ID" value="nRc.2.0.1.t11431-RA"/>
    <property type="gene ID" value="nRc.2.0.1.g11431"/>
</dbReference>
<feature type="region of interest" description="Disordered" evidence="1">
    <location>
        <begin position="30"/>
        <end position="58"/>
    </location>
</feature>
<feature type="compositionally biased region" description="Basic and acidic residues" evidence="1">
    <location>
        <begin position="46"/>
        <end position="58"/>
    </location>
</feature>
<protein>
    <submittedName>
        <fullName evidence="3">Uncharacterized protein</fullName>
    </submittedName>
</protein>
<keyword evidence="2" id="KW-1185">Reference proteome</keyword>